<proteinExistence type="predicted"/>
<evidence type="ECO:0000256" key="1">
    <source>
        <dbReference type="SAM" id="Coils"/>
    </source>
</evidence>
<dbReference type="RefSeq" id="WP_122112718.1">
    <property type="nucleotide sequence ID" value="NZ_QOKZ01000004.1"/>
</dbReference>
<evidence type="ECO:0008006" key="5">
    <source>
        <dbReference type="Google" id="ProtNLM"/>
    </source>
</evidence>
<sequence length="201" mass="22422">MTASRILRREEIGRLREADRILHEAEQTRRSSHEDAARLEKSIVGEARLQALRESTRTASRLIAKAEEAAQTRLRNMEPELARLVAQTVRSILGAFEPEELSYRTALQALRQLRDHRRGRVFAAPDTVGPVRRAVEEVGTEGPEILSVIPDPALEPGRAFLTSDHGSAEIGPAALTDRALRPWEEHADGRSLPPDREGHEP</sequence>
<organism evidence="3 4">
    <name type="scientific">Paracoccus alkanivorans</name>
    <dbReference type="NCBI Taxonomy" id="2116655"/>
    <lineage>
        <taxon>Bacteria</taxon>
        <taxon>Pseudomonadati</taxon>
        <taxon>Pseudomonadota</taxon>
        <taxon>Alphaproteobacteria</taxon>
        <taxon>Rhodobacterales</taxon>
        <taxon>Paracoccaceae</taxon>
        <taxon>Paracoccus</taxon>
    </lineage>
</organism>
<keyword evidence="4" id="KW-1185">Reference proteome</keyword>
<dbReference type="EMBL" id="QOKZ01000004">
    <property type="protein sequence ID" value="RMC34941.1"/>
    <property type="molecule type" value="Genomic_DNA"/>
</dbReference>
<feature type="region of interest" description="Disordered" evidence="2">
    <location>
        <begin position="157"/>
        <end position="201"/>
    </location>
</feature>
<feature type="coiled-coil region" evidence="1">
    <location>
        <begin position="22"/>
        <end position="69"/>
    </location>
</feature>
<evidence type="ECO:0000313" key="4">
    <source>
        <dbReference type="Proteomes" id="UP000273516"/>
    </source>
</evidence>
<dbReference type="AlphaFoldDB" id="A0A3M0MBH4"/>
<gene>
    <name evidence="3" type="ORF">C9E81_12695</name>
</gene>
<comment type="caution">
    <text evidence="3">The sequence shown here is derived from an EMBL/GenBank/DDBJ whole genome shotgun (WGS) entry which is preliminary data.</text>
</comment>
<dbReference type="Proteomes" id="UP000273516">
    <property type="component" value="Unassembled WGS sequence"/>
</dbReference>
<name>A0A3M0MBH4_9RHOB</name>
<keyword evidence="1" id="KW-0175">Coiled coil</keyword>
<evidence type="ECO:0000313" key="3">
    <source>
        <dbReference type="EMBL" id="RMC34941.1"/>
    </source>
</evidence>
<dbReference type="InterPro" id="IPR010586">
    <property type="entry name" value="T3SS_stator_protein"/>
</dbReference>
<feature type="compositionally biased region" description="Basic and acidic residues" evidence="2">
    <location>
        <begin position="178"/>
        <end position="201"/>
    </location>
</feature>
<dbReference type="Pfam" id="PF06635">
    <property type="entry name" value="T3SS_SCTL"/>
    <property type="match status" value="1"/>
</dbReference>
<accession>A0A3M0MBH4</accession>
<protein>
    <recommendedName>
        <fullName evidence="5">V-type ATP synthase subunit E</fullName>
    </recommendedName>
</protein>
<reference evidence="3 4" key="1">
    <citation type="submission" date="2018-07" db="EMBL/GenBank/DDBJ databases">
        <authorList>
            <person name="Zhang Y."/>
            <person name="Wang L."/>
            <person name="Ma S."/>
        </authorList>
    </citation>
    <scope>NUCLEOTIDE SEQUENCE [LARGE SCALE GENOMIC DNA]</scope>
    <source>
        <strain evidence="3 4">4-2</strain>
    </source>
</reference>
<evidence type="ECO:0000256" key="2">
    <source>
        <dbReference type="SAM" id="MobiDB-lite"/>
    </source>
</evidence>
<dbReference type="OrthoDB" id="7773005at2"/>